<gene>
    <name evidence="10" type="ORF">IAD04_01220</name>
</gene>
<feature type="transmembrane region" description="Helical" evidence="9">
    <location>
        <begin position="155"/>
        <end position="174"/>
    </location>
</feature>
<proteinExistence type="inferred from homology"/>
<dbReference type="GO" id="GO:0015225">
    <property type="term" value="F:biotin transmembrane transporter activity"/>
    <property type="evidence" value="ECO:0007669"/>
    <property type="project" value="UniProtKB-UniRule"/>
</dbReference>
<dbReference type="PANTHER" id="PTHR34295:SF4">
    <property type="entry name" value="BIOTIN TRANSPORTER BIOY-RELATED"/>
    <property type="match status" value="1"/>
</dbReference>
<dbReference type="Gene3D" id="1.10.1760.20">
    <property type="match status" value="1"/>
</dbReference>
<dbReference type="PIRSF" id="PIRSF016661">
    <property type="entry name" value="BioY"/>
    <property type="match status" value="1"/>
</dbReference>
<keyword evidence="4 8" id="KW-1003">Cell membrane</keyword>
<evidence type="ECO:0000256" key="1">
    <source>
        <dbReference type="ARBA" id="ARBA00004651"/>
    </source>
</evidence>
<evidence type="ECO:0000256" key="3">
    <source>
        <dbReference type="ARBA" id="ARBA00022448"/>
    </source>
</evidence>
<reference evidence="10" key="1">
    <citation type="submission" date="2020-10" db="EMBL/GenBank/DDBJ databases">
        <authorList>
            <person name="Gilroy R."/>
        </authorList>
    </citation>
    <scope>NUCLEOTIDE SEQUENCE</scope>
    <source>
        <strain evidence="10">14508</strain>
    </source>
</reference>
<feature type="transmembrane region" description="Helical" evidence="9">
    <location>
        <begin position="58"/>
        <end position="81"/>
    </location>
</feature>
<feature type="transmembrane region" description="Helical" evidence="9">
    <location>
        <begin position="9"/>
        <end position="25"/>
    </location>
</feature>
<reference evidence="10" key="2">
    <citation type="journal article" date="2021" name="PeerJ">
        <title>Extensive microbial diversity within the chicken gut microbiome revealed by metagenomics and culture.</title>
        <authorList>
            <person name="Gilroy R."/>
            <person name="Ravi A."/>
            <person name="Getino M."/>
            <person name="Pursley I."/>
            <person name="Horton D.L."/>
            <person name="Alikhan N.F."/>
            <person name="Baker D."/>
            <person name="Gharbi K."/>
            <person name="Hall N."/>
            <person name="Watson M."/>
            <person name="Adriaenssens E.M."/>
            <person name="Foster-Nyarko E."/>
            <person name="Jarju S."/>
            <person name="Secka A."/>
            <person name="Antonio M."/>
            <person name="Oren A."/>
            <person name="Chaudhuri R.R."/>
            <person name="La Ragione R."/>
            <person name="Hildebrand F."/>
            <person name="Pallen M.J."/>
        </authorList>
    </citation>
    <scope>NUCLEOTIDE SEQUENCE</scope>
    <source>
        <strain evidence="10">14508</strain>
    </source>
</reference>
<dbReference type="PANTHER" id="PTHR34295">
    <property type="entry name" value="BIOTIN TRANSPORTER BIOY"/>
    <property type="match status" value="1"/>
</dbReference>
<keyword evidence="7 8" id="KW-0472">Membrane</keyword>
<dbReference type="EMBL" id="DVKI01000039">
    <property type="protein sequence ID" value="HIT16986.1"/>
    <property type="molecule type" value="Genomic_DNA"/>
</dbReference>
<dbReference type="GO" id="GO:0005886">
    <property type="term" value="C:plasma membrane"/>
    <property type="evidence" value="ECO:0007669"/>
    <property type="project" value="UniProtKB-SubCell"/>
</dbReference>
<evidence type="ECO:0000256" key="8">
    <source>
        <dbReference type="PIRNR" id="PIRNR016661"/>
    </source>
</evidence>
<evidence type="ECO:0000313" key="11">
    <source>
        <dbReference type="Proteomes" id="UP000886893"/>
    </source>
</evidence>
<dbReference type="Proteomes" id="UP000886893">
    <property type="component" value="Unassembled WGS sequence"/>
</dbReference>
<evidence type="ECO:0000256" key="7">
    <source>
        <dbReference type="ARBA" id="ARBA00023136"/>
    </source>
</evidence>
<evidence type="ECO:0000313" key="10">
    <source>
        <dbReference type="EMBL" id="HIT16986.1"/>
    </source>
</evidence>
<evidence type="ECO:0000256" key="4">
    <source>
        <dbReference type="ARBA" id="ARBA00022475"/>
    </source>
</evidence>
<evidence type="ECO:0000256" key="9">
    <source>
        <dbReference type="SAM" id="Phobius"/>
    </source>
</evidence>
<comment type="caution">
    <text evidence="10">The sequence shown here is derived from an EMBL/GenBank/DDBJ whole genome shotgun (WGS) entry which is preliminary data.</text>
</comment>
<evidence type="ECO:0000256" key="6">
    <source>
        <dbReference type="ARBA" id="ARBA00022989"/>
    </source>
</evidence>
<dbReference type="Pfam" id="PF02632">
    <property type="entry name" value="BioY"/>
    <property type="match status" value="1"/>
</dbReference>
<dbReference type="AlphaFoldDB" id="A0A9D1G8C2"/>
<evidence type="ECO:0000256" key="2">
    <source>
        <dbReference type="ARBA" id="ARBA00010692"/>
    </source>
</evidence>
<feature type="transmembrane region" description="Helical" evidence="9">
    <location>
        <begin position="87"/>
        <end position="106"/>
    </location>
</feature>
<accession>A0A9D1G8C2</accession>
<keyword evidence="3 8" id="KW-0813">Transport</keyword>
<protein>
    <recommendedName>
        <fullName evidence="8">Biotin transporter</fullName>
    </recommendedName>
</protein>
<organism evidence="10 11">
    <name type="scientific">Candidatus Caccosoma faecigallinarum</name>
    <dbReference type="NCBI Taxonomy" id="2840720"/>
    <lineage>
        <taxon>Bacteria</taxon>
        <taxon>Bacillati</taxon>
        <taxon>Bacillota</taxon>
        <taxon>Bacillota incertae sedis</taxon>
        <taxon>Candidatus Caccosoma</taxon>
    </lineage>
</organism>
<keyword evidence="6 9" id="KW-1133">Transmembrane helix</keyword>
<evidence type="ECO:0000256" key="5">
    <source>
        <dbReference type="ARBA" id="ARBA00022692"/>
    </source>
</evidence>
<name>A0A9D1G8C2_9FIRM</name>
<feature type="transmembrane region" description="Helical" evidence="9">
    <location>
        <begin position="118"/>
        <end position="143"/>
    </location>
</feature>
<sequence>MKTKKIQRMIQNALLLALLILFTLIKFPLGAISFTMQLFIVFLIVQLTPFLDALSILFTYLLMGLIGIPVFSMGGGLSYIYQPSFGFMIGFIVLCPFVKLMDSILLKTKMNAYFRVFIGNFVGLLVDYLCGYIYAYCIFNFYLNQDFPFLKVFQLVIAPFILFDLLKVILAALVSQKIKKHLILTQTPSS</sequence>
<dbReference type="InterPro" id="IPR003784">
    <property type="entry name" value="BioY"/>
</dbReference>
<keyword evidence="5 9" id="KW-0812">Transmembrane</keyword>
<comment type="similarity">
    <text evidence="2 8">Belongs to the BioY family.</text>
</comment>
<comment type="subcellular location">
    <subcellularLocation>
        <location evidence="1 8">Cell membrane</location>
        <topology evidence="1 8">Multi-pass membrane protein</topology>
    </subcellularLocation>
</comment>